<evidence type="ECO:0000256" key="9">
    <source>
        <dbReference type="PROSITE-ProRule" id="PRU00108"/>
    </source>
</evidence>
<dbReference type="CDD" id="cd00086">
    <property type="entry name" value="homeodomain"/>
    <property type="match status" value="1"/>
</dbReference>
<dbReference type="Pfam" id="PF00046">
    <property type="entry name" value="Homeodomain"/>
    <property type="match status" value="1"/>
</dbReference>
<feature type="compositionally biased region" description="Polar residues" evidence="11">
    <location>
        <begin position="24"/>
        <end position="35"/>
    </location>
</feature>
<evidence type="ECO:0000256" key="11">
    <source>
        <dbReference type="SAM" id="MobiDB-lite"/>
    </source>
</evidence>
<dbReference type="InterPro" id="IPR044555">
    <property type="entry name" value="WUSCHEL-like"/>
</dbReference>
<dbReference type="OrthoDB" id="1896656at2759"/>
<keyword evidence="2" id="KW-0217">Developmental protein</keyword>
<protein>
    <recommendedName>
        <fullName evidence="12">Homeobox domain-containing protein</fullName>
    </recommendedName>
</protein>
<dbReference type="GO" id="GO:0005634">
    <property type="term" value="C:nucleus"/>
    <property type="evidence" value="ECO:0007669"/>
    <property type="project" value="UniProtKB-SubCell"/>
</dbReference>
<evidence type="ECO:0000313" key="14">
    <source>
        <dbReference type="Proteomes" id="UP000595140"/>
    </source>
</evidence>
<name>A0A484ND77_9ASTE</name>
<comment type="subcellular location">
    <subcellularLocation>
        <location evidence="1 9 10">Nucleus</location>
    </subcellularLocation>
</comment>
<dbReference type="GO" id="GO:0003677">
    <property type="term" value="F:DNA binding"/>
    <property type="evidence" value="ECO:0007669"/>
    <property type="project" value="UniProtKB-UniRule"/>
</dbReference>
<keyword evidence="3" id="KW-0805">Transcription regulation</keyword>
<sequence>MMTEEENRNGGTAAAAEEEEELPSNGSHQNGSRWNPTKEQINLLERFYNEGIRTPSAEQIQQITAVLRAFGHIEGKNVFYWFQNHKARQRQKLKQHHFAAAAAAAAAAPFFNPSPSQYHHFPLYYNFPPQSRPNVIYRPYHVPPQSDLGLYTKSPGLFFPAVETPGYFRKSPRIDQNEKAVREDEEEESKCAKEKERMRETLELFPLCPTGILHEQCSNKNSITGDRLYENAPRDGGGGGASPPYLPPGEETEHHPFIDFFSGI</sequence>
<dbReference type="PROSITE" id="PS50071">
    <property type="entry name" value="HOMEOBOX_2"/>
    <property type="match status" value="1"/>
</dbReference>
<evidence type="ECO:0000256" key="8">
    <source>
        <dbReference type="ARBA" id="ARBA00024040"/>
    </source>
</evidence>
<dbReference type="PANTHER" id="PTHR45940">
    <property type="entry name" value="WUSCHEL-RELATED HOMEOBOX 1-RELATED"/>
    <property type="match status" value="1"/>
</dbReference>
<dbReference type="Gene3D" id="1.10.10.60">
    <property type="entry name" value="Homeodomain-like"/>
    <property type="match status" value="1"/>
</dbReference>
<evidence type="ECO:0000259" key="12">
    <source>
        <dbReference type="PROSITE" id="PS50071"/>
    </source>
</evidence>
<keyword evidence="7 9" id="KW-0539">Nucleus</keyword>
<feature type="DNA-binding region" description="Homeobox" evidence="9">
    <location>
        <begin position="29"/>
        <end position="93"/>
    </location>
</feature>
<feature type="domain" description="Homeobox" evidence="12">
    <location>
        <begin position="27"/>
        <end position="92"/>
    </location>
</feature>
<keyword evidence="4 9" id="KW-0238">DNA-binding</keyword>
<dbReference type="SMART" id="SM00389">
    <property type="entry name" value="HOX"/>
    <property type="match status" value="1"/>
</dbReference>
<dbReference type="EMBL" id="OOIL02006630">
    <property type="protein sequence ID" value="VFQ98859.1"/>
    <property type="molecule type" value="Genomic_DNA"/>
</dbReference>
<gene>
    <name evidence="13" type="ORF">CCAM_LOCUS40635</name>
</gene>
<comment type="similarity">
    <text evidence="8">Belongs to the WUS homeobox family.</text>
</comment>
<evidence type="ECO:0000256" key="10">
    <source>
        <dbReference type="RuleBase" id="RU000682"/>
    </source>
</evidence>
<accession>A0A484ND77</accession>
<dbReference type="SUPFAM" id="SSF46689">
    <property type="entry name" value="Homeodomain-like"/>
    <property type="match status" value="1"/>
</dbReference>
<keyword evidence="14" id="KW-1185">Reference proteome</keyword>
<dbReference type="GO" id="GO:0003700">
    <property type="term" value="F:DNA-binding transcription factor activity"/>
    <property type="evidence" value="ECO:0007669"/>
    <property type="project" value="InterPro"/>
</dbReference>
<reference evidence="13 14" key="1">
    <citation type="submission" date="2018-04" db="EMBL/GenBank/DDBJ databases">
        <authorList>
            <person name="Vogel A."/>
        </authorList>
    </citation>
    <scope>NUCLEOTIDE SEQUENCE [LARGE SCALE GENOMIC DNA]</scope>
</reference>
<keyword evidence="6" id="KW-0804">Transcription</keyword>
<evidence type="ECO:0000256" key="3">
    <source>
        <dbReference type="ARBA" id="ARBA00023015"/>
    </source>
</evidence>
<evidence type="ECO:0000256" key="5">
    <source>
        <dbReference type="ARBA" id="ARBA00023155"/>
    </source>
</evidence>
<keyword evidence="5 9" id="KW-0371">Homeobox</keyword>
<dbReference type="InterPro" id="IPR001356">
    <property type="entry name" value="HD"/>
</dbReference>
<feature type="region of interest" description="Disordered" evidence="11">
    <location>
        <begin position="1"/>
        <end position="35"/>
    </location>
</feature>
<evidence type="ECO:0000256" key="1">
    <source>
        <dbReference type="ARBA" id="ARBA00004123"/>
    </source>
</evidence>
<dbReference type="PANTHER" id="PTHR45940:SF6">
    <property type="entry name" value="WUSCHEL-RELATED HOMEOBOX 2"/>
    <property type="match status" value="1"/>
</dbReference>
<proteinExistence type="inferred from homology"/>
<evidence type="ECO:0000313" key="13">
    <source>
        <dbReference type="EMBL" id="VFQ98859.1"/>
    </source>
</evidence>
<dbReference type="GO" id="GO:0099402">
    <property type="term" value="P:plant organ development"/>
    <property type="evidence" value="ECO:0007669"/>
    <property type="project" value="InterPro"/>
</dbReference>
<dbReference type="InterPro" id="IPR009057">
    <property type="entry name" value="Homeodomain-like_sf"/>
</dbReference>
<dbReference type="Proteomes" id="UP000595140">
    <property type="component" value="Unassembled WGS sequence"/>
</dbReference>
<evidence type="ECO:0000256" key="2">
    <source>
        <dbReference type="ARBA" id="ARBA00022473"/>
    </source>
</evidence>
<organism evidence="13 14">
    <name type="scientific">Cuscuta campestris</name>
    <dbReference type="NCBI Taxonomy" id="132261"/>
    <lineage>
        <taxon>Eukaryota</taxon>
        <taxon>Viridiplantae</taxon>
        <taxon>Streptophyta</taxon>
        <taxon>Embryophyta</taxon>
        <taxon>Tracheophyta</taxon>
        <taxon>Spermatophyta</taxon>
        <taxon>Magnoliopsida</taxon>
        <taxon>eudicotyledons</taxon>
        <taxon>Gunneridae</taxon>
        <taxon>Pentapetalae</taxon>
        <taxon>asterids</taxon>
        <taxon>lamiids</taxon>
        <taxon>Solanales</taxon>
        <taxon>Convolvulaceae</taxon>
        <taxon>Cuscuteae</taxon>
        <taxon>Cuscuta</taxon>
        <taxon>Cuscuta subgen. Grammica</taxon>
        <taxon>Cuscuta sect. Cleistogrammica</taxon>
    </lineage>
</organism>
<evidence type="ECO:0000256" key="6">
    <source>
        <dbReference type="ARBA" id="ARBA00023163"/>
    </source>
</evidence>
<evidence type="ECO:0000256" key="7">
    <source>
        <dbReference type="ARBA" id="ARBA00023242"/>
    </source>
</evidence>
<feature type="region of interest" description="Disordered" evidence="11">
    <location>
        <begin position="224"/>
        <end position="255"/>
    </location>
</feature>
<dbReference type="AlphaFoldDB" id="A0A484ND77"/>
<evidence type="ECO:0000256" key="4">
    <source>
        <dbReference type="ARBA" id="ARBA00023125"/>
    </source>
</evidence>